<name>A0AAV6U9I4_9ARAC</name>
<dbReference type="AlphaFoldDB" id="A0AAV6U9I4"/>
<gene>
    <name evidence="2" type="ORF">JTE90_002647</name>
</gene>
<feature type="region of interest" description="Disordered" evidence="1">
    <location>
        <begin position="1"/>
        <end position="68"/>
    </location>
</feature>
<dbReference type="EMBL" id="JAFNEN010000551">
    <property type="protein sequence ID" value="KAG8180769.1"/>
    <property type="molecule type" value="Genomic_DNA"/>
</dbReference>
<organism evidence="2 3">
    <name type="scientific">Oedothorax gibbosus</name>
    <dbReference type="NCBI Taxonomy" id="931172"/>
    <lineage>
        <taxon>Eukaryota</taxon>
        <taxon>Metazoa</taxon>
        <taxon>Ecdysozoa</taxon>
        <taxon>Arthropoda</taxon>
        <taxon>Chelicerata</taxon>
        <taxon>Arachnida</taxon>
        <taxon>Araneae</taxon>
        <taxon>Araneomorphae</taxon>
        <taxon>Entelegynae</taxon>
        <taxon>Araneoidea</taxon>
        <taxon>Linyphiidae</taxon>
        <taxon>Erigoninae</taxon>
        <taxon>Oedothorax</taxon>
    </lineage>
</organism>
<dbReference type="Proteomes" id="UP000827092">
    <property type="component" value="Unassembled WGS sequence"/>
</dbReference>
<evidence type="ECO:0000313" key="3">
    <source>
        <dbReference type="Proteomes" id="UP000827092"/>
    </source>
</evidence>
<accession>A0AAV6U9I4</accession>
<keyword evidence="3" id="KW-1185">Reference proteome</keyword>
<protein>
    <submittedName>
        <fullName evidence="2">Uncharacterized protein</fullName>
    </submittedName>
</protein>
<sequence>MNALPKIDSVCRPLLSDNEGISPQHEGQARDRSDVTQTQNDIPVIPFGQKTGDAEIRHAAGDRKKWDY</sequence>
<evidence type="ECO:0000256" key="1">
    <source>
        <dbReference type="SAM" id="MobiDB-lite"/>
    </source>
</evidence>
<comment type="caution">
    <text evidence="2">The sequence shown here is derived from an EMBL/GenBank/DDBJ whole genome shotgun (WGS) entry which is preliminary data.</text>
</comment>
<evidence type="ECO:0000313" key="2">
    <source>
        <dbReference type="EMBL" id="KAG8180769.1"/>
    </source>
</evidence>
<reference evidence="2 3" key="1">
    <citation type="journal article" date="2022" name="Nat. Ecol. Evol.">
        <title>A masculinizing supergene underlies an exaggerated male reproductive morph in a spider.</title>
        <authorList>
            <person name="Hendrickx F."/>
            <person name="De Corte Z."/>
            <person name="Sonet G."/>
            <person name="Van Belleghem S.M."/>
            <person name="Kostlbacher S."/>
            <person name="Vangestel C."/>
        </authorList>
    </citation>
    <scope>NUCLEOTIDE SEQUENCE [LARGE SCALE GENOMIC DNA]</scope>
    <source>
        <strain evidence="2">W744_W776</strain>
    </source>
</reference>
<feature type="compositionally biased region" description="Basic and acidic residues" evidence="1">
    <location>
        <begin position="52"/>
        <end position="68"/>
    </location>
</feature>
<proteinExistence type="predicted"/>